<sequence>QRLNRNARGGKLGSSGRRLRALNPKSLPLRPPLALPFKHFWPSK</sequence>
<feature type="non-terminal residue" evidence="2">
    <location>
        <position position="1"/>
    </location>
</feature>
<comment type="caution">
    <text evidence="2">The sequence shown here is derived from an EMBL/GenBank/DDBJ whole genome shotgun (WGS) entry which is preliminary data.</text>
</comment>
<organism evidence="2 3">
    <name type="scientific">Drosophila gunungcola</name>
    <name type="common">fruit fly</name>
    <dbReference type="NCBI Taxonomy" id="103775"/>
    <lineage>
        <taxon>Eukaryota</taxon>
        <taxon>Metazoa</taxon>
        <taxon>Ecdysozoa</taxon>
        <taxon>Arthropoda</taxon>
        <taxon>Hexapoda</taxon>
        <taxon>Insecta</taxon>
        <taxon>Pterygota</taxon>
        <taxon>Neoptera</taxon>
        <taxon>Endopterygota</taxon>
        <taxon>Diptera</taxon>
        <taxon>Brachycera</taxon>
        <taxon>Muscomorpha</taxon>
        <taxon>Ephydroidea</taxon>
        <taxon>Drosophilidae</taxon>
        <taxon>Drosophila</taxon>
        <taxon>Sophophora</taxon>
    </lineage>
</organism>
<gene>
    <name evidence="2" type="ORF">M5D96_009233</name>
</gene>
<dbReference type="EMBL" id="JAMKOV010000010">
    <property type="protein sequence ID" value="KAI8037733.1"/>
    <property type="molecule type" value="Genomic_DNA"/>
</dbReference>
<keyword evidence="3" id="KW-1185">Reference proteome</keyword>
<evidence type="ECO:0000313" key="2">
    <source>
        <dbReference type="EMBL" id="KAI8037733.1"/>
    </source>
</evidence>
<proteinExistence type="predicted"/>
<dbReference type="AlphaFoldDB" id="A0A9P9YJH8"/>
<evidence type="ECO:0000313" key="3">
    <source>
        <dbReference type="Proteomes" id="UP001059596"/>
    </source>
</evidence>
<protein>
    <submittedName>
        <fullName evidence="2">Uncharacterized protein</fullName>
    </submittedName>
</protein>
<reference evidence="2" key="1">
    <citation type="journal article" date="2023" name="Genome Biol. Evol.">
        <title>Long-read-based Genome Assembly of Drosophila gunungcola Reveals Fewer Chemosensory Genes in Flower-breeding Species.</title>
        <authorList>
            <person name="Negi A."/>
            <person name="Liao B.Y."/>
            <person name="Yeh S.D."/>
        </authorList>
    </citation>
    <scope>NUCLEOTIDE SEQUENCE</scope>
    <source>
        <strain evidence="2">Sukarami</strain>
    </source>
</reference>
<name>A0A9P9YJH8_9MUSC</name>
<dbReference type="Proteomes" id="UP001059596">
    <property type="component" value="Unassembled WGS sequence"/>
</dbReference>
<accession>A0A9P9YJH8</accession>
<evidence type="ECO:0000256" key="1">
    <source>
        <dbReference type="SAM" id="MobiDB-lite"/>
    </source>
</evidence>
<feature type="region of interest" description="Disordered" evidence="1">
    <location>
        <begin position="1"/>
        <end position="28"/>
    </location>
</feature>